<evidence type="ECO:0000313" key="2">
    <source>
        <dbReference type="Proteomes" id="UP000315295"/>
    </source>
</evidence>
<proteinExistence type="predicted"/>
<gene>
    <name evidence="1" type="ORF">C1H46_024495</name>
</gene>
<evidence type="ECO:0000313" key="1">
    <source>
        <dbReference type="EMBL" id="TQD89940.1"/>
    </source>
</evidence>
<reference evidence="1 2" key="1">
    <citation type="journal article" date="2019" name="G3 (Bethesda)">
        <title>Sequencing of a Wild Apple (Malus baccata) Genome Unravels the Differences Between Cultivated and Wild Apple Species Regarding Disease Resistance and Cold Tolerance.</title>
        <authorList>
            <person name="Chen X."/>
        </authorList>
    </citation>
    <scope>NUCLEOTIDE SEQUENCE [LARGE SCALE GENOMIC DNA]</scope>
    <source>
        <strain evidence="2">cv. Shandingzi</strain>
        <tissue evidence="1">Leaves</tissue>
    </source>
</reference>
<sequence length="93" mass="10805">MVSFLSMTNSVLTWHVEDLVSGFVWEIEFKLNCKKVVQILEFRYGNATVVENTEKMVGSYLPADKGSFWFWHLRYLSRVSLAVVEFVNFGSMN</sequence>
<name>A0A540LTV9_MALBA</name>
<dbReference type="EMBL" id="VIEB01000465">
    <property type="protein sequence ID" value="TQD89940.1"/>
    <property type="molecule type" value="Genomic_DNA"/>
</dbReference>
<comment type="caution">
    <text evidence="1">The sequence shown here is derived from an EMBL/GenBank/DDBJ whole genome shotgun (WGS) entry which is preliminary data.</text>
</comment>
<protein>
    <submittedName>
        <fullName evidence="1">Uncharacterized protein</fullName>
    </submittedName>
</protein>
<keyword evidence="2" id="KW-1185">Reference proteome</keyword>
<accession>A0A540LTV9</accession>
<dbReference type="Proteomes" id="UP000315295">
    <property type="component" value="Unassembled WGS sequence"/>
</dbReference>
<dbReference type="AlphaFoldDB" id="A0A540LTV9"/>
<organism evidence="1 2">
    <name type="scientific">Malus baccata</name>
    <name type="common">Siberian crab apple</name>
    <name type="synonym">Pyrus baccata</name>
    <dbReference type="NCBI Taxonomy" id="106549"/>
    <lineage>
        <taxon>Eukaryota</taxon>
        <taxon>Viridiplantae</taxon>
        <taxon>Streptophyta</taxon>
        <taxon>Embryophyta</taxon>
        <taxon>Tracheophyta</taxon>
        <taxon>Spermatophyta</taxon>
        <taxon>Magnoliopsida</taxon>
        <taxon>eudicotyledons</taxon>
        <taxon>Gunneridae</taxon>
        <taxon>Pentapetalae</taxon>
        <taxon>rosids</taxon>
        <taxon>fabids</taxon>
        <taxon>Rosales</taxon>
        <taxon>Rosaceae</taxon>
        <taxon>Amygdaloideae</taxon>
        <taxon>Maleae</taxon>
        <taxon>Malus</taxon>
    </lineage>
</organism>